<gene>
    <name evidence="12" type="ORF">SAMN05421770_101764</name>
</gene>
<reference evidence="12 13" key="1">
    <citation type="submission" date="2017-06" db="EMBL/GenBank/DDBJ databases">
        <authorList>
            <person name="Kim H.J."/>
            <person name="Triplett B.A."/>
        </authorList>
    </citation>
    <scope>NUCLEOTIDE SEQUENCE [LARGE SCALE GENOMIC DNA]</scope>
    <source>
        <strain evidence="12 13">DSM 18704</strain>
    </source>
</reference>
<dbReference type="OrthoDB" id="9803224at2"/>
<organism evidence="12 13">
    <name type="scientific">Granulicella rosea</name>
    <dbReference type="NCBI Taxonomy" id="474952"/>
    <lineage>
        <taxon>Bacteria</taxon>
        <taxon>Pseudomonadati</taxon>
        <taxon>Acidobacteriota</taxon>
        <taxon>Terriglobia</taxon>
        <taxon>Terriglobales</taxon>
        <taxon>Acidobacteriaceae</taxon>
        <taxon>Granulicella</taxon>
    </lineage>
</organism>
<comment type="pathway">
    <text evidence="1">Cofactor biosynthesis; molybdopterin biosynthesis.</text>
</comment>
<dbReference type="EMBL" id="FZOU01000001">
    <property type="protein sequence ID" value="SNS38675.1"/>
    <property type="molecule type" value="Genomic_DNA"/>
</dbReference>
<evidence type="ECO:0000256" key="5">
    <source>
        <dbReference type="ARBA" id="ARBA00023150"/>
    </source>
</evidence>
<evidence type="ECO:0000256" key="8">
    <source>
        <dbReference type="ARBA" id="ARBA00030407"/>
    </source>
</evidence>
<keyword evidence="5" id="KW-0501">Molybdenum cofactor biosynthesis</keyword>
<sequence>MRVEILDSVLPTDEVLAEIKAGADGAVCVFDGIVRNNTRGRQTLYLDYEAYREMALDQMQALAAEAVTKFAVRDVALLHRLGRLEIGESSVLIVVASAHRGAAFDACRWLIDTLKKQVPIWKKETFVDGAVWADGEPFPEQIAIGAQE</sequence>
<dbReference type="GO" id="GO:0030366">
    <property type="term" value="F:molybdopterin synthase activity"/>
    <property type="evidence" value="ECO:0007669"/>
    <property type="project" value="UniProtKB-EC"/>
</dbReference>
<dbReference type="Pfam" id="PF02391">
    <property type="entry name" value="MoaE"/>
    <property type="match status" value="1"/>
</dbReference>
<evidence type="ECO:0000256" key="7">
    <source>
        <dbReference type="ARBA" id="ARBA00029745"/>
    </source>
</evidence>
<evidence type="ECO:0000313" key="12">
    <source>
        <dbReference type="EMBL" id="SNS38675.1"/>
    </source>
</evidence>
<name>A0A239E1R0_9BACT</name>
<dbReference type="InterPro" id="IPR003448">
    <property type="entry name" value="Mopterin_biosynth_MoaE"/>
</dbReference>
<dbReference type="SUPFAM" id="SSF54690">
    <property type="entry name" value="Molybdopterin synthase subunit MoaE"/>
    <property type="match status" value="1"/>
</dbReference>
<evidence type="ECO:0000313" key="13">
    <source>
        <dbReference type="Proteomes" id="UP000198356"/>
    </source>
</evidence>
<accession>A0A239E1R0</accession>
<evidence type="ECO:0000256" key="2">
    <source>
        <dbReference type="ARBA" id="ARBA00005426"/>
    </source>
</evidence>
<dbReference type="RefSeq" id="WP_089407031.1">
    <property type="nucleotide sequence ID" value="NZ_FZOU01000001.1"/>
</dbReference>
<dbReference type="PANTHER" id="PTHR23404">
    <property type="entry name" value="MOLYBDOPTERIN SYNTHASE RELATED"/>
    <property type="match status" value="1"/>
</dbReference>
<comment type="similarity">
    <text evidence="2">Belongs to the MoaE family.</text>
</comment>
<dbReference type="GO" id="GO:0006777">
    <property type="term" value="P:Mo-molybdopterin cofactor biosynthetic process"/>
    <property type="evidence" value="ECO:0007669"/>
    <property type="project" value="UniProtKB-KW"/>
</dbReference>
<evidence type="ECO:0000256" key="6">
    <source>
        <dbReference type="ARBA" id="ARBA00026066"/>
    </source>
</evidence>
<dbReference type="Proteomes" id="UP000198356">
    <property type="component" value="Unassembled WGS sequence"/>
</dbReference>
<keyword evidence="13" id="KW-1185">Reference proteome</keyword>
<dbReference type="InterPro" id="IPR036563">
    <property type="entry name" value="MoaE_sf"/>
</dbReference>
<dbReference type="Gene3D" id="3.90.1170.40">
    <property type="entry name" value="Molybdopterin biosynthesis MoaE subunit"/>
    <property type="match status" value="1"/>
</dbReference>
<evidence type="ECO:0000256" key="9">
    <source>
        <dbReference type="ARBA" id="ARBA00030781"/>
    </source>
</evidence>
<evidence type="ECO:0000256" key="10">
    <source>
        <dbReference type="ARBA" id="ARBA00032474"/>
    </source>
</evidence>
<dbReference type="CDD" id="cd00756">
    <property type="entry name" value="MoaE"/>
    <property type="match status" value="1"/>
</dbReference>
<evidence type="ECO:0000256" key="3">
    <source>
        <dbReference type="ARBA" id="ARBA00011950"/>
    </source>
</evidence>
<evidence type="ECO:0000256" key="4">
    <source>
        <dbReference type="ARBA" id="ARBA00013858"/>
    </source>
</evidence>
<comment type="subunit">
    <text evidence="6">Heterotetramer of 2 MoaD subunits and 2 MoaE subunits. Also stable as homodimer. The enzyme changes between these two forms during catalysis.</text>
</comment>
<evidence type="ECO:0000256" key="1">
    <source>
        <dbReference type="ARBA" id="ARBA00005046"/>
    </source>
</evidence>
<evidence type="ECO:0000256" key="11">
    <source>
        <dbReference type="ARBA" id="ARBA00049878"/>
    </source>
</evidence>
<dbReference type="AlphaFoldDB" id="A0A239E1R0"/>
<protein>
    <recommendedName>
        <fullName evidence="4">Molybdopterin synthase catalytic subunit</fullName>
        <ecNumber evidence="3">2.8.1.12</ecNumber>
    </recommendedName>
    <alternativeName>
        <fullName evidence="9">MPT synthase subunit 2</fullName>
    </alternativeName>
    <alternativeName>
        <fullName evidence="7">Molybdenum cofactor biosynthesis protein E</fullName>
    </alternativeName>
    <alternativeName>
        <fullName evidence="8">Molybdopterin-converting factor large subunit</fullName>
    </alternativeName>
    <alternativeName>
        <fullName evidence="10">Molybdopterin-converting factor subunit 2</fullName>
    </alternativeName>
</protein>
<comment type="catalytic activity">
    <reaction evidence="11">
        <text>2 [molybdopterin-synthase sulfur-carrier protein]-C-terminal-Gly-aminoethanethioate + cyclic pyranopterin phosphate + H2O = molybdopterin + 2 [molybdopterin-synthase sulfur-carrier protein]-C-terminal Gly-Gly + 2 H(+)</text>
        <dbReference type="Rhea" id="RHEA:26333"/>
        <dbReference type="Rhea" id="RHEA-COMP:12202"/>
        <dbReference type="Rhea" id="RHEA-COMP:19907"/>
        <dbReference type="ChEBI" id="CHEBI:15377"/>
        <dbReference type="ChEBI" id="CHEBI:15378"/>
        <dbReference type="ChEBI" id="CHEBI:58698"/>
        <dbReference type="ChEBI" id="CHEBI:59648"/>
        <dbReference type="ChEBI" id="CHEBI:90778"/>
        <dbReference type="ChEBI" id="CHEBI:232372"/>
        <dbReference type="EC" id="2.8.1.12"/>
    </reaction>
</comment>
<dbReference type="EC" id="2.8.1.12" evidence="3"/>
<proteinExistence type="inferred from homology"/>